<dbReference type="GO" id="GO:0042552">
    <property type="term" value="P:myelination"/>
    <property type="evidence" value="ECO:0007669"/>
    <property type="project" value="TreeGrafter"/>
</dbReference>
<comment type="subcellular location">
    <subcellularLocation>
        <location evidence="1">Membrane</location>
        <topology evidence="1">Multi-pass membrane protein</topology>
    </subcellularLocation>
</comment>
<evidence type="ECO:0000313" key="8">
    <source>
        <dbReference type="EMBL" id="CAH2253093.1"/>
    </source>
</evidence>
<evidence type="ECO:0000256" key="1">
    <source>
        <dbReference type="ARBA" id="ARBA00004141"/>
    </source>
</evidence>
<keyword evidence="3 6" id="KW-1133">Transmembrane helix</keyword>
<evidence type="ECO:0000256" key="5">
    <source>
        <dbReference type="PROSITE-ProRule" id="PRU00581"/>
    </source>
</evidence>
<evidence type="ECO:0000313" key="9">
    <source>
        <dbReference type="Proteomes" id="UP001295444"/>
    </source>
</evidence>
<keyword evidence="2 5" id="KW-0812">Transmembrane</keyword>
<dbReference type="EMBL" id="OW240913">
    <property type="protein sequence ID" value="CAH2253093.1"/>
    <property type="molecule type" value="Genomic_DNA"/>
</dbReference>
<name>A0AAD1RG88_PELCU</name>
<sequence>MASHGIQIPASTEVSDIPYGLGVFRTFPYAFILPELIFGSWVWILVAAVRVSQVLSQGWVMYVAVSSFFFSLILLMVYVFGFHRNNCGTWRIVDVIYHGITAIFYLSAAVLQANATIWCNINIPAGSTPQCSVVNYHLNAAATVVHTIPEKVCLLKAKVVFGGLVWILIAATTLPGTGLLQGWVMFVSIGCFLFTSILIILYCIGAHGGNSSWTSLDAFYHCVAALFYLSASVLQAYFTIAIQGAGSIYQENVAAVVFAYLATLSYTIHAVFSLKRWKASS</sequence>
<gene>
    <name evidence="8" type="ORF">PECUL_23A052628</name>
</gene>
<dbReference type="PRINTS" id="PR01884">
    <property type="entry name" value="MALPROTEIN"/>
</dbReference>
<feature type="domain" description="MARVEL" evidence="7">
    <location>
        <begin position="23"/>
        <end position="148"/>
    </location>
</feature>
<evidence type="ECO:0000259" key="7">
    <source>
        <dbReference type="PROSITE" id="PS51225"/>
    </source>
</evidence>
<feature type="transmembrane region" description="Helical" evidence="6">
    <location>
        <begin position="252"/>
        <end position="272"/>
    </location>
</feature>
<proteinExistence type="predicted"/>
<keyword evidence="9" id="KW-1185">Reference proteome</keyword>
<dbReference type="AlphaFoldDB" id="A0AAD1RG88"/>
<feature type="transmembrane region" description="Helical" evidence="6">
    <location>
        <begin position="218"/>
        <end position="240"/>
    </location>
</feature>
<feature type="transmembrane region" description="Helical" evidence="6">
    <location>
        <begin position="59"/>
        <end position="83"/>
    </location>
</feature>
<protein>
    <submittedName>
        <fullName evidence="8">Myelin and lymphocyte -like</fullName>
    </submittedName>
</protein>
<dbReference type="PANTHER" id="PTHR22776">
    <property type="entry name" value="MARVEL-CONTAINING POTENTIAL LIPID RAFT-ASSOCIATED PROTEIN"/>
    <property type="match status" value="1"/>
</dbReference>
<organism evidence="8 9">
    <name type="scientific">Pelobates cultripes</name>
    <name type="common">Western spadefoot toad</name>
    <dbReference type="NCBI Taxonomy" id="61616"/>
    <lineage>
        <taxon>Eukaryota</taxon>
        <taxon>Metazoa</taxon>
        <taxon>Chordata</taxon>
        <taxon>Craniata</taxon>
        <taxon>Vertebrata</taxon>
        <taxon>Euteleostomi</taxon>
        <taxon>Amphibia</taxon>
        <taxon>Batrachia</taxon>
        <taxon>Anura</taxon>
        <taxon>Pelobatoidea</taxon>
        <taxon>Pelobatidae</taxon>
        <taxon>Pelobates</taxon>
    </lineage>
</organism>
<feature type="transmembrane region" description="Helical" evidence="6">
    <location>
        <begin position="95"/>
        <end position="113"/>
    </location>
</feature>
<feature type="transmembrane region" description="Helical" evidence="6">
    <location>
        <begin position="183"/>
        <end position="206"/>
    </location>
</feature>
<dbReference type="InterPro" id="IPR008253">
    <property type="entry name" value="Marvel"/>
</dbReference>
<accession>A0AAD1RG88</accession>
<keyword evidence="4 5" id="KW-0472">Membrane</keyword>
<dbReference type="InterPro" id="IPR050578">
    <property type="entry name" value="MARVEL-CKLF_proteins"/>
</dbReference>
<dbReference type="GO" id="GO:0016020">
    <property type="term" value="C:membrane"/>
    <property type="evidence" value="ECO:0007669"/>
    <property type="project" value="UniProtKB-SubCell"/>
</dbReference>
<dbReference type="InterPro" id="IPR013295">
    <property type="entry name" value="MAL"/>
</dbReference>
<evidence type="ECO:0000256" key="6">
    <source>
        <dbReference type="SAM" id="Phobius"/>
    </source>
</evidence>
<evidence type="ECO:0000256" key="3">
    <source>
        <dbReference type="ARBA" id="ARBA00022989"/>
    </source>
</evidence>
<evidence type="ECO:0000256" key="4">
    <source>
        <dbReference type="ARBA" id="ARBA00023136"/>
    </source>
</evidence>
<reference evidence="8" key="1">
    <citation type="submission" date="2022-03" db="EMBL/GenBank/DDBJ databases">
        <authorList>
            <person name="Alioto T."/>
            <person name="Alioto T."/>
            <person name="Gomez Garrido J."/>
        </authorList>
    </citation>
    <scope>NUCLEOTIDE SEQUENCE</scope>
</reference>
<feature type="domain" description="MARVEL" evidence="7">
    <location>
        <begin position="146"/>
        <end position="278"/>
    </location>
</feature>
<dbReference type="Pfam" id="PF01284">
    <property type="entry name" value="MARVEL"/>
    <property type="match status" value="2"/>
</dbReference>
<dbReference type="PANTHER" id="PTHR22776:SF101">
    <property type="entry name" value="MYELIN AND LYMPHOCYTE PROTEIN"/>
    <property type="match status" value="1"/>
</dbReference>
<dbReference type="GO" id="GO:0019911">
    <property type="term" value="F:structural constituent of myelin sheath"/>
    <property type="evidence" value="ECO:0007669"/>
    <property type="project" value="TreeGrafter"/>
</dbReference>
<feature type="transmembrane region" description="Helical" evidence="6">
    <location>
        <begin position="27"/>
        <end position="47"/>
    </location>
</feature>
<evidence type="ECO:0000256" key="2">
    <source>
        <dbReference type="ARBA" id="ARBA00022692"/>
    </source>
</evidence>
<feature type="transmembrane region" description="Helical" evidence="6">
    <location>
        <begin position="159"/>
        <end position="177"/>
    </location>
</feature>
<dbReference type="PROSITE" id="PS51225">
    <property type="entry name" value="MARVEL"/>
    <property type="match status" value="2"/>
</dbReference>
<dbReference type="Proteomes" id="UP001295444">
    <property type="component" value="Chromosome 02"/>
</dbReference>